<dbReference type="EMBL" id="JAASRO010000001">
    <property type="protein sequence ID" value="NIK56953.1"/>
    <property type="molecule type" value="Genomic_DNA"/>
</dbReference>
<keyword evidence="2" id="KW-1185">Reference proteome</keyword>
<comment type="caution">
    <text evidence="1">The sequence shown here is derived from an EMBL/GenBank/DDBJ whole genome shotgun (WGS) entry which is preliminary data.</text>
</comment>
<evidence type="ECO:0000313" key="2">
    <source>
        <dbReference type="Proteomes" id="UP000555407"/>
    </source>
</evidence>
<organism evidence="1 2">
    <name type="scientific">Kribbella shirazensis</name>
    <dbReference type="NCBI Taxonomy" id="1105143"/>
    <lineage>
        <taxon>Bacteria</taxon>
        <taxon>Bacillati</taxon>
        <taxon>Actinomycetota</taxon>
        <taxon>Actinomycetes</taxon>
        <taxon>Propionibacteriales</taxon>
        <taxon>Kribbellaceae</taxon>
        <taxon>Kribbella</taxon>
    </lineage>
</organism>
<accession>A0A7X5V9A9</accession>
<dbReference type="Proteomes" id="UP000555407">
    <property type="component" value="Unassembled WGS sequence"/>
</dbReference>
<evidence type="ECO:0000313" key="1">
    <source>
        <dbReference type="EMBL" id="NIK56953.1"/>
    </source>
</evidence>
<reference evidence="1 2" key="1">
    <citation type="submission" date="2020-03" db="EMBL/GenBank/DDBJ databases">
        <title>Sequencing the genomes of 1000 actinobacteria strains.</title>
        <authorList>
            <person name="Klenk H.-P."/>
        </authorList>
    </citation>
    <scope>NUCLEOTIDE SEQUENCE [LARGE SCALE GENOMIC DNA]</scope>
    <source>
        <strain evidence="1 2">DSM 45490</strain>
    </source>
</reference>
<proteinExistence type="predicted"/>
<dbReference type="AlphaFoldDB" id="A0A7X5V9A9"/>
<protein>
    <submittedName>
        <fullName evidence="1">Uncharacterized protein</fullName>
    </submittedName>
</protein>
<dbReference type="RefSeq" id="WP_167206670.1">
    <property type="nucleotide sequence ID" value="NZ_JAASRO010000001.1"/>
</dbReference>
<gene>
    <name evidence="1" type="ORF">BJY22_002670</name>
</gene>
<name>A0A7X5V9A9_9ACTN</name>
<sequence>MQNLLAKATRWVSDEPVPGWVEVEFRDADGVSHTLADKAPIFSTDLTRVREYPVDVLVACEVVAVHGDRIRITTERPWGVCTVEGRTEFVVHAHQLVGS</sequence>